<evidence type="ECO:0000313" key="5">
    <source>
        <dbReference type="Proteomes" id="UP000747542"/>
    </source>
</evidence>
<keyword evidence="2" id="KW-0472">Membrane</keyword>
<feature type="chain" id="PRO_5035223585" evidence="3">
    <location>
        <begin position="19"/>
        <end position="425"/>
    </location>
</feature>
<proteinExistence type="predicted"/>
<dbReference type="EMBL" id="JAHLQT010020272">
    <property type="protein sequence ID" value="KAG7168270.1"/>
    <property type="molecule type" value="Genomic_DNA"/>
</dbReference>
<evidence type="ECO:0000313" key="4">
    <source>
        <dbReference type="EMBL" id="KAG7168270.1"/>
    </source>
</evidence>
<feature type="region of interest" description="Disordered" evidence="1">
    <location>
        <begin position="334"/>
        <end position="360"/>
    </location>
</feature>
<organism evidence="4 5">
    <name type="scientific">Homarus americanus</name>
    <name type="common">American lobster</name>
    <dbReference type="NCBI Taxonomy" id="6706"/>
    <lineage>
        <taxon>Eukaryota</taxon>
        <taxon>Metazoa</taxon>
        <taxon>Ecdysozoa</taxon>
        <taxon>Arthropoda</taxon>
        <taxon>Crustacea</taxon>
        <taxon>Multicrustacea</taxon>
        <taxon>Malacostraca</taxon>
        <taxon>Eumalacostraca</taxon>
        <taxon>Eucarida</taxon>
        <taxon>Decapoda</taxon>
        <taxon>Pleocyemata</taxon>
        <taxon>Astacidea</taxon>
        <taxon>Nephropoidea</taxon>
        <taxon>Nephropidae</taxon>
        <taxon>Homarus</taxon>
    </lineage>
</organism>
<gene>
    <name evidence="4" type="ORF">Hamer_G023152</name>
</gene>
<dbReference type="AlphaFoldDB" id="A0A8J5K190"/>
<dbReference type="Proteomes" id="UP000747542">
    <property type="component" value="Unassembled WGS sequence"/>
</dbReference>
<keyword evidence="2" id="KW-1133">Transmembrane helix</keyword>
<sequence>MALRFLPLLYLATGLVAAFQAHQDCMVKNMIVETNIMFDSLDFYSLVYPGEHNLTASIVCQSKSEYDLLTFTTNNVTLKRSRSDNNNVYHSVPPQVSGWTRFRLGLLKMLTVHDGNGVAWLPDVSLNCTVSEVTIKNGNLTGQCSSNNPTWQVRGNQAVDILFVNPMDNLNFGEKITDLTLFSMKNYRPSFNVCGAELKLGIRNGSLAMSTGAPPEPLPPGSLRLALTLLHQNDQTILKVENEGMELVSTKLSCDPRRIRVRGSISDGKADVLLLVQHLHPYSVVSTGKDDDSCWSTSAVVGILVASIIIILLVNLPIRFIIFPKCGHQHITRRNQQISRRRPTRRLAQSSPPVPSYMEPTNIVITPEKPEPKTHLIVLHSCSDSSHGEPIYEEVGEVMNMNSLCEYMDTNAESCMESASSSDDN</sequence>
<feature type="transmembrane region" description="Helical" evidence="2">
    <location>
        <begin position="295"/>
        <end position="316"/>
    </location>
</feature>
<accession>A0A8J5K190</accession>
<feature type="compositionally biased region" description="Basic residues" evidence="1">
    <location>
        <begin position="334"/>
        <end position="345"/>
    </location>
</feature>
<keyword evidence="3" id="KW-0732">Signal</keyword>
<feature type="signal peptide" evidence="3">
    <location>
        <begin position="1"/>
        <end position="18"/>
    </location>
</feature>
<comment type="caution">
    <text evidence="4">The sequence shown here is derived from an EMBL/GenBank/DDBJ whole genome shotgun (WGS) entry which is preliminary data.</text>
</comment>
<evidence type="ECO:0000256" key="2">
    <source>
        <dbReference type="SAM" id="Phobius"/>
    </source>
</evidence>
<dbReference type="OrthoDB" id="6379148at2759"/>
<evidence type="ECO:0000256" key="1">
    <source>
        <dbReference type="SAM" id="MobiDB-lite"/>
    </source>
</evidence>
<keyword evidence="2" id="KW-0812">Transmembrane</keyword>
<evidence type="ECO:0000256" key="3">
    <source>
        <dbReference type="SAM" id="SignalP"/>
    </source>
</evidence>
<protein>
    <submittedName>
        <fullName evidence="4">Uncharacterized protein</fullName>
    </submittedName>
</protein>
<reference evidence="4" key="1">
    <citation type="journal article" date="2021" name="Sci. Adv.">
        <title>The American lobster genome reveals insights on longevity, neural, and immune adaptations.</title>
        <authorList>
            <person name="Polinski J.M."/>
            <person name="Zimin A.V."/>
            <person name="Clark K.F."/>
            <person name="Kohn A.B."/>
            <person name="Sadowski N."/>
            <person name="Timp W."/>
            <person name="Ptitsyn A."/>
            <person name="Khanna P."/>
            <person name="Romanova D.Y."/>
            <person name="Williams P."/>
            <person name="Greenwood S.J."/>
            <person name="Moroz L.L."/>
            <person name="Walt D.R."/>
            <person name="Bodnar A.G."/>
        </authorList>
    </citation>
    <scope>NUCLEOTIDE SEQUENCE</scope>
    <source>
        <strain evidence="4">GMGI-L3</strain>
    </source>
</reference>
<name>A0A8J5K190_HOMAM</name>
<keyword evidence="5" id="KW-1185">Reference proteome</keyword>